<dbReference type="EMBL" id="VCMV01000003">
    <property type="protein sequence ID" value="KAB0268898.1"/>
    <property type="molecule type" value="Genomic_DNA"/>
</dbReference>
<dbReference type="InterPro" id="IPR016181">
    <property type="entry name" value="Acyl_CoA_acyltransferase"/>
</dbReference>
<dbReference type="Pfam" id="PF00583">
    <property type="entry name" value="Acetyltransf_1"/>
    <property type="match status" value="1"/>
</dbReference>
<dbReference type="OrthoDB" id="9815099at2"/>
<dbReference type="InterPro" id="IPR000182">
    <property type="entry name" value="GNAT_dom"/>
</dbReference>
<dbReference type="GO" id="GO:0016747">
    <property type="term" value="F:acyltransferase activity, transferring groups other than amino-acyl groups"/>
    <property type="evidence" value="ECO:0007669"/>
    <property type="project" value="InterPro"/>
</dbReference>
<dbReference type="Gene3D" id="3.40.630.30">
    <property type="match status" value="1"/>
</dbReference>
<dbReference type="CDD" id="cd04301">
    <property type="entry name" value="NAT_SF"/>
    <property type="match status" value="1"/>
</dbReference>
<dbReference type="AlphaFoldDB" id="A0A5N3PGR6"/>
<organism evidence="2 3">
    <name type="scientific">Microvirga brassicacearum</name>
    <dbReference type="NCBI Taxonomy" id="2580413"/>
    <lineage>
        <taxon>Bacteria</taxon>
        <taxon>Pseudomonadati</taxon>
        <taxon>Pseudomonadota</taxon>
        <taxon>Alphaproteobacteria</taxon>
        <taxon>Hyphomicrobiales</taxon>
        <taxon>Methylobacteriaceae</taxon>
        <taxon>Microvirga</taxon>
    </lineage>
</organism>
<name>A0A5N3PGR6_9HYPH</name>
<keyword evidence="3" id="KW-1185">Reference proteome</keyword>
<protein>
    <submittedName>
        <fullName evidence="2">N-acetyltransferase</fullName>
    </submittedName>
</protein>
<evidence type="ECO:0000313" key="2">
    <source>
        <dbReference type="EMBL" id="KAB0268898.1"/>
    </source>
</evidence>
<keyword evidence="2" id="KW-0808">Transferase</keyword>
<evidence type="ECO:0000313" key="3">
    <source>
        <dbReference type="Proteomes" id="UP000325684"/>
    </source>
</evidence>
<feature type="domain" description="N-acetyltransferase" evidence="1">
    <location>
        <begin position="2"/>
        <end position="144"/>
    </location>
</feature>
<dbReference type="PROSITE" id="PS51186">
    <property type="entry name" value="GNAT"/>
    <property type="match status" value="1"/>
</dbReference>
<dbReference type="Proteomes" id="UP000325684">
    <property type="component" value="Unassembled WGS sequence"/>
</dbReference>
<sequence length="190" mass="20281">MIKIRHETMRDVEAREALLDSCFGAGRFQKTCERLREGRVPARDLSLLIERDGAVLGTVRLWHVSAGANRPALMLGPIAIDPSCQGLGLGAKLMREALARSEALGHQAVVLVGDAPYYERFGFSAESTRGLWMPGPFERERFLGLALKAGALDGARGLVSATGEIEPKPDLAALVAAASQGKLGAFSRAA</sequence>
<evidence type="ECO:0000259" key="1">
    <source>
        <dbReference type="PROSITE" id="PS51186"/>
    </source>
</evidence>
<proteinExistence type="predicted"/>
<gene>
    <name evidence="2" type="ORF">FEZ63_01930</name>
</gene>
<dbReference type="SUPFAM" id="SSF55729">
    <property type="entry name" value="Acyl-CoA N-acyltransferases (Nat)"/>
    <property type="match status" value="1"/>
</dbReference>
<reference evidence="2 3" key="1">
    <citation type="journal article" date="2019" name="Microorganisms">
        <title>Genome Insights into the Novel Species Microvirga brassicacearum, a Rapeseed Endophyte with Biotechnological Potential.</title>
        <authorList>
            <person name="Jimenez-Gomez A."/>
            <person name="Saati-Santamaria Z."/>
            <person name="Igual J.M."/>
            <person name="Rivas R."/>
            <person name="Mateos P.F."/>
            <person name="Garcia-Fraile P."/>
        </authorList>
    </citation>
    <scope>NUCLEOTIDE SEQUENCE [LARGE SCALE GENOMIC DNA]</scope>
    <source>
        <strain evidence="2 3">CDVBN77</strain>
    </source>
</reference>
<dbReference type="RefSeq" id="WP_150941955.1">
    <property type="nucleotide sequence ID" value="NZ_VCMV01000003.1"/>
</dbReference>
<accession>A0A5N3PGR6</accession>
<comment type="caution">
    <text evidence="2">The sequence shown here is derived from an EMBL/GenBank/DDBJ whole genome shotgun (WGS) entry which is preliminary data.</text>
</comment>